<name>A0ABV6QNL0_9ACTN</name>
<dbReference type="EMBL" id="JBHLTC010000023">
    <property type="protein sequence ID" value="MFC0626234.1"/>
    <property type="molecule type" value="Genomic_DNA"/>
</dbReference>
<dbReference type="RefSeq" id="WP_380049478.1">
    <property type="nucleotide sequence ID" value="NZ_JBHLTC010000023.1"/>
</dbReference>
<gene>
    <name evidence="3" type="ORF">ACFFGN_19300</name>
</gene>
<dbReference type="InterPro" id="IPR055170">
    <property type="entry name" value="GFO_IDH_MocA-like_dom"/>
</dbReference>
<dbReference type="Pfam" id="PF22725">
    <property type="entry name" value="GFO_IDH_MocA_C3"/>
    <property type="match status" value="1"/>
</dbReference>
<feature type="domain" description="Gfo/Idh/MocA-like oxidoreductase N-terminal" evidence="1">
    <location>
        <begin position="21"/>
        <end position="136"/>
    </location>
</feature>
<dbReference type="InterPro" id="IPR036291">
    <property type="entry name" value="NAD(P)-bd_dom_sf"/>
</dbReference>
<dbReference type="Gene3D" id="3.30.360.10">
    <property type="entry name" value="Dihydrodipicolinate Reductase, domain 2"/>
    <property type="match status" value="1"/>
</dbReference>
<proteinExistence type="predicted"/>
<evidence type="ECO:0000313" key="3">
    <source>
        <dbReference type="EMBL" id="MFC0626234.1"/>
    </source>
</evidence>
<keyword evidence="4" id="KW-1185">Reference proteome</keyword>
<sequence length="377" mass="40619">MHSTTSADPSTASTPVAPYGVAIVGTGGIANAHANALSAFPDQVRLVAGIDLAPDRAKAFAERWPVSRTASSLQEALAEGDVDTVVICTPPASHGPLAIEALEAGVNVVIEKPPTLSLRQLHELAEAEERSTGTVSCIFQHRFGPGAEQLRRLHANGSLGRPLVGVCNTLWFRDQPYFDVPWRGKWDVEGGGPTMGHGIHQFDLLLDLWGPWTEVTAYAGKLARRTATEDVSCAIVRFESGAVATITNSLISPREASYLRLDYELATVELDHLYGYTGADWRFTPAPGADDLTWTAADGERSSHQSQYEVWLRARAEGTPPPVGLTDALVTMELVAAIYQSAITKQSVARTEIQQGGVFEERMDGFAEPWNEGKTSA</sequence>
<dbReference type="Gene3D" id="3.40.50.720">
    <property type="entry name" value="NAD(P)-binding Rossmann-like Domain"/>
    <property type="match status" value="1"/>
</dbReference>
<dbReference type="SUPFAM" id="SSF51735">
    <property type="entry name" value="NAD(P)-binding Rossmann-fold domains"/>
    <property type="match status" value="1"/>
</dbReference>
<comment type="caution">
    <text evidence="3">The sequence shown here is derived from an EMBL/GenBank/DDBJ whole genome shotgun (WGS) entry which is preliminary data.</text>
</comment>
<dbReference type="PANTHER" id="PTHR43249:SF1">
    <property type="entry name" value="D-GLUCOSIDE 3-DEHYDROGENASE"/>
    <property type="match status" value="1"/>
</dbReference>
<dbReference type="SUPFAM" id="SSF55347">
    <property type="entry name" value="Glyceraldehyde-3-phosphate dehydrogenase-like, C-terminal domain"/>
    <property type="match status" value="1"/>
</dbReference>
<accession>A0ABV6QNL0</accession>
<evidence type="ECO:0000259" key="1">
    <source>
        <dbReference type="Pfam" id="PF01408"/>
    </source>
</evidence>
<evidence type="ECO:0000259" key="2">
    <source>
        <dbReference type="Pfam" id="PF22725"/>
    </source>
</evidence>
<dbReference type="PANTHER" id="PTHR43249">
    <property type="entry name" value="UDP-N-ACETYL-2-AMINO-2-DEOXY-D-GLUCURONATE OXIDASE"/>
    <property type="match status" value="1"/>
</dbReference>
<evidence type="ECO:0000313" key="4">
    <source>
        <dbReference type="Proteomes" id="UP001589890"/>
    </source>
</evidence>
<feature type="domain" description="GFO/IDH/MocA-like oxidoreductase" evidence="2">
    <location>
        <begin position="149"/>
        <end position="255"/>
    </location>
</feature>
<dbReference type="Proteomes" id="UP001589890">
    <property type="component" value="Unassembled WGS sequence"/>
</dbReference>
<dbReference type="InterPro" id="IPR000683">
    <property type="entry name" value="Gfo/Idh/MocA-like_OxRdtase_N"/>
</dbReference>
<dbReference type="Pfam" id="PF01408">
    <property type="entry name" value="GFO_IDH_MocA"/>
    <property type="match status" value="1"/>
</dbReference>
<dbReference type="InterPro" id="IPR052515">
    <property type="entry name" value="Gfo/Idh/MocA_Oxidoreductase"/>
</dbReference>
<reference evidence="3 4" key="1">
    <citation type="submission" date="2024-09" db="EMBL/GenBank/DDBJ databases">
        <authorList>
            <person name="Sun Q."/>
            <person name="Mori K."/>
        </authorList>
    </citation>
    <scope>NUCLEOTIDE SEQUENCE [LARGE SCALE GENOMIC DNA]</scope>
    <source>
        <strain evidence="3 4">CGMCC 1.15906</strain>
    </source>
</reference>
<organism evidence="3 4">
    <name type="scientific">Kribbella deserti</name>
    <dbReference type="NCBI Taxonomy" id="1926257"/>
    <lineage>
        <taxon>Bacteria</taxon>
        <taxon>Bacillati</taxon>
        <taxon>Actinomycetota</taxon>
        <taxon>Actinomycetes</taxon>
        <taxon>Propionibacteriales</taxon>
        <taxon>Kribbellaceae</taxon>
        <taxon>Kribbella</taxon>
    </lineage>
</organism>
<protein>
    <submittedName>
        <fullName evidence="3">Gfo/Idh/MocA family protein</fullName>
    </submittedName>
</protein>